<feature type="transmembrane region" description="Helical" evidence="1">
    <location>
        <begin position="12"/>
        <end position="32"/>
    </location>
</feature>
<keyword evidence="1" id="KW-0812">Transmembrane</keyword>
<keyword evidence="1" id="KW-0472">Membrane</keyword>
<protein>
    <recommendedName>
        <fullName evidence="3">Permease</fullName>
    </recommendedName>
</protein>
<name>A0A5B8RIF3_9ZZZZ</name>
<evidence type="ECO:0000256" key="1">
    <source>
        <dbReference type="SAM" id="Phobius"/>
    </source>
</evidence>
<feature type="transmembrane region" description="Helical" evidence="1">
    <location>
        <begin position="44"/>
        <end position="66"/>
    </location>
</feature>
<feature type="transmembrane region" description="Helical" evidence="1">
    <location>
        <begin position="117"/>
        <end position="139"/>
    </location>
</feature>
<feature type="transmembrane region" description="Helical" evidence="1">
    <location>
        <begin position="151"/>
        <end position="172"/>
    </location>
</feature>
<accession>A0A5B8RIF3</accession>
<evidence type="ECO:0000313" key="2">
    <source>
        <dbReference type="EMBL" id="QEA07738.1"/>
    </source>
</evidence>
<reference evidence="2" key="1">
    <citation type="submission" date="2019-06" db="EMBL/GenBank/DDBJ databases">
        <authorList>
            <person name="Murdoch R.W."/>
            <person name="Fathepure B."/>
        </authorList>
    </citation>
    <scope>NUCLEOTIDE SEQUENCE</scope>
</reference>
<keyword evidence="1" id="KW-1133">Transmembrane helix</keyword>
<organism evidence="2">
    <name type="scientific">uncultured organism</name>
    <dbReference type="NCBI Taxonomy" id="155900"/>
    <lineage>
        <taxon>unclassified sequences</taxon>
        <taxon>environmental samples</taxon>
    </lineage>
</organism>
<proteinExistence type="predicted"/>
<dbReference type="AlphaFoldDB" id="A0A5B8RIF3"/>
<evidence type="ECO:0008006" key="3">
    <source>
        <dbReference type="Google" id="ProtNLM"/>
    </source>
</evidence>
<gene>
    <name evidence="2" type="ORF">KBTEX_04099</name>
</gene>
<sequence>MARSRGHGLLVDRVTLFFGVLAVSAGTAVWWIKGDAAVRAAFGHAAGLLLMVLPLVLFAVMLAAYIQQMLPMGLAERWLGAGSGVRGLLLATLAGAVTPGGPFSAFPLVVGLRGVGASLPVCVAYLTAWSVLGLQRVLVWEIPFFGADFAAVRLLVSLPLPLIAGAAVMALTRHSRGD</sequence>
<dbReference type="EMBL" id="MN079345">
    <property type="protein sequence ID" value="QEA07738.1"/>
    <property type="molecule type" value="Genomic_DNA"/>
</dbReference>